<evidence type="ECO:0000313" key="2">
    <source>
        <dbReference type="EMBL" id="RSK63116.1"/>
    </source>
</evidence>
<organism evidence="2 3">
    <name type="scientific">Enterobacter huaxiensis</name>
    <dbReference type="NCBI Taxonomy" id="2494702"/>
    <lineage>
        <taxon>Bacteria</taxon>
        <taxon>Pseudomonadati</taxon>
        <taxon>Pseudomonadota</taxon>
        <taxon>Gammaproteobacteria</taxon>
        <taxon>Enterobacterales</taxon>
        <taxon>Enterobacteriaceae</taxon>
        <taxon>Enterobacter</taxon>
    </lineage>
</organism>
<keyword evidence="1" id="KW-0812">Transmembrane</keyword>
<protein>
    <submittedName>
        <fullName evidence="2">Uncharacterized protein</fullName>
    </submittedName>
</protein>
<keyword evidence="1" id="KW-0472">Membrane</keyword>
<proteinExistence type="predicted"/>
<reference evidence="2 3" key="1">
    <citation type="submission" date="2018-12" db="EMBL/GenBank/DDBJ databases">
        <title>The Genome Submission of two Enterobacter spp. strains.</title>
        <authorList>
            <person name="Wu W."/>
            <person name="Wei L."/>
            <person name="Feng Y."/>
            <person name="Zong Z."/>
        </authorList>
    </citation>
    <scope>NUCLEOTIDE SEQUENCE [LARGE SCALE GENOMIC DNA]</scope>
    <source>
        <strain evidence="2 3">WCHEHu045002</strain>
    </source>
</reference>
<comment type="caution">
    <text evidence="2">The sequence shown here is derived from an EMBL/GenBank/DDBJ whole genome shotgun (WGS) entry which is preliminary data.</text>
</comment>
<dbReference type="EMBL" id="RWHU01000012">
    <property type="protein sequence ID" value="RSK63116.1"/>
    <property type="molecule type" value="Genomic_DNA"/>
</dbReference>
<evidence type="ECO:0000256" key="1">
    <source>
        <dbReference type="SAM" id="Phobius"/>
    </source>
</evidence>
<evidence type="ECO:0000313" key="3">
    <source>
        <dbReference type="Proteomes" id="UP000276389"/>
    </source>
</evidence>
<accession>A0A3R9PRS8</accession>
<feature type="transmembrane region" description="Helical" evidence="1">
    <location>
        <begin position="234"/>
        <end position="254"/>
    </location>
</feature>
<keyword evidence="1" id="KW-1133">Transmembrane helix</keyword>
<sequence>MDLPKFDEANNAWLLTLPESRTGGRYQPACRVLVIRTLKETYSPASGSLDVKRKLAGRTCTLSLYWNGGGWHQESEYKAELTVNIWDGTTELDLTNSDFMLDYNLRGRGLGSWIMIQLISWAKMLPADTPVKRIRTSPVDEDDRENMLRRDRFWNGIGFRFEPVGRLSIPLTVGELQYPKGLHCPLIAVPLHKGVDELHRLCESQKLEIDRLKSSQSYQAKQIRYLTERQWDVLLIKFICFIIFSPIFIPCWLYSKLKQSRETTHEK</sequence>
<gene>
    <name evidence="2" type="ORF">EJE24_22445</name>
</gene>
<dbReference type="Proteomes" id="UP000276389">
    <property type="component" value="Unassembled WGS sequence"/>
</dbReference>
<dbReference type="RefSeq" id="WP_125915604.1">
    <property type="nucleotide sequence ID" value="NZ_RWHU01000012.1"/>
</dbReference>
<dbReference type="AlphaFoldDB" id="A0A3R9PRS8"/>
<name>A0A3R9PRS8_9ENTR</name>